<feature type="compositionally biased region" description="Pro residues" evidence="1">
    <location>
        <begin position="941"/>
        <end position="951"/>
    </location>
</feature>
<feature type="compositionally biased region" description="Polar residues" evidence="1">
    <location>
        <begin position="531"/>
        <end position="541"/>
    </location>
</feature>
<comment type="caution">
    <text evidence="2">The sequence shown here is derived from an EMBL/GenBank/DDBJ whole genome shotgun (WGS) entry which is preliminary data.</text>
</comment>
<feature type="region of interest" description="Disordered" evidence="1">
    <location>
        <begin position="403"/>
        <end position="474"/>
    </location>
</feature>
<feature type="compositionally biased region" description="Polar residues" evidence="1">
    <location>
        <begin position="1059"/>
        <end position="1068"/>
    </location>
</feature>
<feature type="compositionally biased region" description="Polar residues" evidence="1">
    <location>
        <begin position="1194"/>
        <end position="1207"/>
    </location>
</feature>
<gene>
    <name evidence="2" type="ORF">PRZ48_010380</name>
</gene>
<feature type="compositionally biased region" description="Polar residues" evidence="1">
    <location>
        <begin position="766"/>
        <end position="776"/>
    </location>
</feature>
<feature type="compositionally biased region" description="Basic and acidic residues" evidence="1">
    <location>
        <begin position="1273"/>
        <end position="1284"/>
    </location>
</feature>
<evidence type="ECO:0000313" key="2">
    <source>
        <dbReference type="EMBL" id="KAK4497727.1"/>
    </source>
</evidence>
<feature type="compositionally biased region" description="Polar residues" evidence="1">
    <location>
        <begin position="1530"/>
        <end position="1539"/>
    </location>
</feature>
<feature type="region of interest" description="Disordered" evidence="1">
    <location>
        <begin position="196"/>
        <end position="224"/>
    </location>
</feature>
<feature type="compositionally biased region" description="Polar residues" evidence="1">
    <location>
        <begin position="1610"/>
        <end position="1628"/>
    </location>
</feature>
<feature type="compositionally biased region" description="Low complexity" evidence="1">
    <location>
        <begin position="208"/>
        <end position="222"/>
    </location>
</feature>
<accession>A0ABR0E8G7</accession>
<sequence length="1714" mass="184886">MNPAELSLSTIAPTITNNVGGKTIAAQAAALGNSSSKIERVNLEPIYLQLKTALGEHWGEYKLALAEFVKGRLNQNELAWALQPVLSSTPGDKAPVSTLHLHNTLLAALYANSIRDPPPTDVAPWVVATDKPASTSKSAGAGAVTNDKFEERQKNEVMGMAPRDRKRIKGLKEVGKPVNDPFHEMQLYANELVVKPSSQTQQQAEPQSATGAGPSAATATLARSNHDIEIRRRYAQTLASEALEFPSVVEMQNRIEPICYEEGLAGGVQQGALQSVAELVEQAAEVWVKEMLGSLLTHARSNGVGSEGIKTNKFRRQLRKEEDDLERGILQRNAAGLVPIEIEMQAKREPLDMQDLRLSLKLSDNYLEDDHFLDETIMLNHYPDIESFPLDLRVNGGPVLTNGVKRSSTAPPDPDAMDIDGLDGGSFKGVEQKDHENNPERAARGRYGQGGFDNWDGNPYAGPGQQPGRRGARSLVPAQKIQGRGAQELLALVTEGDIFAGDGGQAVQTDDGLDAKPDWGDDPFGLKNVEQPFQSGPVSTQRPRKSATPKPAAGRDSAAAETNAERQLARRRESTQEPQNRKSSAQPKPKPKPAAVMEDGIAEKDIERPPTDRRASTQEPQNRQKSAKPRPANDQGDRSAKMDVERPPTSRRESIQDLPNRKSAKPKATANKKAVLPEKNTETPSASRRESTQESQNRKKTAQPKVTVPDTSAEQPSTSGQGRTQNLQDLKTSAKPKTAVDRANALAETSAERQESTQRTQSRQTNAPAKTTSQAIALTLARIQAQAPTPAAAPAPTDEEGITVVPRGQTKRKKSFASNVGDNDEAATPPSKKKSKALSFATSSPASTDPDLANYTPRKIKRKRSLGSNFASDDAPPPPPSPPKAKTSNDEEEDAPTPPSQKKLKAPSQASADPDFSNYTPRKPKRKRSLGSNFASDDGVLPPPPPSPPKAKTPRRKKRVMESVDGDEETPPPKRKKANPRKKKKDEDADIEDAKEKSPPAVPLTNPYLPQGQMGGDRPQTETQKKSAGTPAPDMPARKPYQARQPSKDGQPAFVPRKSSANEPTGDSSLAPEDLFAPSNQRRSISQTPPVWNTGRAPSAQPMPSRQPTPADLRASISREFGQAYHTLPAAVTNVNQQDFDRTALFQAKHRAQEASGTEAVSIGLPVNFGGGSGYGPQSGRAGMPAIAIPADNQRAQSVHPGSQLQASAPVRGNPEDWDAQFEVWANSAEGTAALSGVPVNEVPSQTEQPPRMASMGYDRVNQYAEQLARMTAKTEARQSRERTMSAAGPAHTAISAPTLPANDRANSVQPTQDGAPDGHPSQDYLTALDESIQKNRNYARPVQNTTSQLDVQGLMQEAYQRQRGLSASSNASAHSTVSQGSHQRQHSGSTAPNMTPSRMQANSPLRQQSVDPRRAPARMPAQSPMPHPSPAPVVPRMGGNNISSFDGAEDFAVQPQQQYVQGYQPNPMAGHQNAYPNGMGANPLNSAPQMYQHPGMGMPAQAPGMVRSTSNGYPQRMGVPVQAPGMVRSVSNGNLQDSMQRRPRSTSIQSTMPPPASPMQAASRSLDQARRDSFVRTQQGQPSPQLLGQYPPQQTQQQSLSMSPPRMSVQGSPMTMPNGLPQTQADQPLQPFVPGQPAQYHPQRTPTPGFQSAPPQHQNPSTNSFDQHTPPRNTNPQPNPFTPSPHHQQQGTPRFVPAQGAPPPFMGSPSPFA</sequence>
<feature type="region of interest" description="Disordered" evidence="1">
    <location>
        <begin position="1269"/>
        <end position="1348"/>
    </location>
</feature>
<feature type="compositionally biased region" description="Basic and acidic residues" evidence="1">
    <location>
        <begin position="675"/>
        <end position="692"/>
    </location>
</feature>
<feature type="compositionally biased region" description="Basic and acidic residues" evidence="1">
    <location>
        <begin position="635"/>
        <end position="655"/>
    </location>
</feature>
<keyword evidence="3" id="KW-1185">Reference proteome</keyword>
<feature type="compositionally biased region" description="Low complexity" evidence="1">
    <location>
        <begin position="784"/>
        <end position="796"/>
    </location>
</feature>
<evidence type="ECO:0000313" key="3">
    <source>
        <dbReference type="Proteomes" id="UP001305779"/>
    </source>
</evidence>
<feature type="compositionally biased region" description="Polar residues" evidence="1">
    <location>
        <begin position="709"/>
        <end position="731"/>
    </location>
</feature>
<feature type="compositionally biased region" description="Basic residues" evidence="1">
    <location>
        <begin position="973"/>
        <end position="984"/>
    </location>
</feature>
<dbReference type="Proteomes" id="UP001305779">
    <property type="component" value="Unassembled WGS sequence"/>
</dbReference>
<feature type="compositionally biased region" description="Low complexity" evidence="1">
    <location>
        <begin position="1379"/>
        <end position="1390"/>
    </location>
</feature>
<feature type="compositionally biased region" description="Basic and acidic residues" evidence="1">
    <location>
        <begin position="563"/>
        <end position="575"/>
    </location>
</feature>
<feature type="compositionally biased region" description="Polar residues" evidence="1">
    <location>
        <begin position="196"/>
        <end position="207"/>
    </location>
</feature>
<evidence type="ECO:0000256" key="1">
    <source>
        <dbReference type="SAM" id="MobiDB-lite"/>
    </source>
</evidence>
<feature type="region of interest" description="Disordered" evidence="1">
    <location>
        <begin position="1521"/>
        <end position="1714"/>
    </location>
</feature>
<organism evidence="2 3">
    <name type="scientific">Zasmidium cellare</name>
    <name type="common">Wine cellar mold</name>
    <name type="synonym">Racodium cellare</name>
    <dbReference type="NCBI Taxonomy" id="395010"/>
    <lineage>
        <taxon>Eukaryota</taxon>
        <taxon>Fungi</taxon>
        <taxon>Dikarya</taxon>
        <taxon>Ascomycota</taxon>
        <taxon>Pezizomycotina</taxon>
        <taxon>Dothideomycetes</taxon>
        <taxon>Dothideomycetidae</taxon>
        <taxon>Mycosphaerellales</taxon>
        <taxon>Mycosphaerellaceae</taxon>
        <taxon>Zasmidium</taxon>
    </lineage>
</organism>
<dbReference type="Pfam" id="PF12767">
    <property type="entry name" value="SAGA-Tad1"/>
    <property type="match status" value="1"/>
</dbReference>
<feature type="compositionally biased region" description="Polar residues" evidence="1">
    <location>
        <begin position="1391"/>
        <end position="1411"/>
    </location>
</feature>
<feature type="region of interest" description="Disordered" evidence="1">
    <location>
        <begin position="1361"/>
        <end position="1433"/>
    </location>
</feature>
<feature type="compositionally biased region" description="Polar residues" evidence="1">
    <location>
        <begin position="1078"/>
        <end position="1091"/>
    </location>
</feature>
<feature type="compositionally biased region" description="Basic and acidic residues" evidence="1">
    <location>
        <begin position="601"/>
        <end position="616"/>
    </location>
</feature>
<protein>
    <submittedName>
        <fullName evidence="2">Uncharacterized protein</fullName>
    </submittedName>
</protein>
<feature type="compositionally biased region" description="Pro residues" evidence="1">
    <location>
        <begin position="1424"/>
        <end position="1433"/>
    </location>
</feature>
<dbReference type="EMBL" id="JAXOVC010000008">
    <property type="protein sequence ID" value="KAK4497727.1"/>
    <property type="molecule type" value="Genomic_DNA"/>
</dbReference>
<feature type="compositionally biased region" description="Polar residues" evidence="1">
    <location>
        <begin position="1643"/>
        <end position="1668"/>
    </location>
</feature>
<feature type="compositionally biased region" description="Basic and acidic residues" evidence="1">
    <location>
        <begin position="430"/>
        <end position="443"/>
    </location>
</feature>
<dbReference type="InterPro" id="IPR024738">
    <property type="entry name" value="Hfi1/Tada1"/>
</dbReference>
<feature type="compositionally biased region" description="Low complexity" evidence="1">
    <location>
        <begin position="1579"/>
        <end position="1606"/>
    </location>
</feature>
<proteinExistence type="predicted"/>
<name>A0ABR0E8G7_ZASCE</name>
<feature type="compositionally biased region" description="Pro residues" evidence="1">
    <location>
        <begin position="1701"/>
        <end position="1714"/>
    </location>
</feature>
<feature type="region of interest" description="Disordered" evidence="1">
    <location>
        <begin position="1233"/>
        <end position="1255"/>
    </location>
</feature>
<reference evidence="2 3" key="1">
    <citation type="journal article" date="2023" name="G3 (Bethesda)">
        <title>A chromosome-level genome assembly of Zasmidium syzygii isolated from banana leaves.</title>
        <authorList>
            <person name="van Westerhoven A.C."/>
            <person name="Mehrabi R."/>
            <person name="Talebi R."/>
            <person name="Steentjes M.B.F."/>
            <person name="Corcolon B."/>
            <person name="Chong P.A."/>
            <person name="Kema G.H.J."/>
            <person name="Seidl M.F."/>
        </authorList>
    </citation>
    <scope>NUCLEOTIDE SEQUENCE [LARGE SCALE GENOMIC DNA]</scope>
    <source>
        <strain evidence="2 3">P124</strain>
    </source>
</reference>
<feature type="compositionally biased region" description="Polar residues" evidence="1">
    <location>
        <begin position="1364"/>
        <end position="1378"/>
    </location>
</feature>
<feature type="region of interest" description="Disordered" evidence="1">
    <location>
        <begin position="503"/>
        <end position="1118"/>
    </location>
</feature>
<feature type="region of interest" description="Disordered" evidence="1">
    <location>
        <begin position="1193"/>
        <end position="1215"/>
    </location>
</feature>